<reference evidence="3" key="1">
    <citation type="submission" date="2023-03" db="EMBL/GenBank/DDBJ databases">
        <title>Massive genome expansion in bonnet fungi (Mycena s.s.) driven by repeated elements and novel gene families across ecological guilds.</title>
        <authorList>
            <consortium name="Lawrence Berkeley National Laboratory"/>
            <person name="Harder C.B."/>
            <person name="Miyauchi S."/>
            <person name="Viragh M."/>
            <person name="Kuo A."/>
            <person name="Thoen E."/>
            <person name="Andreopoulos B."/>
            <person name="Lu D."/>
            <person name="Skrede I."/>
            <person name="Drula E."/>
            <person name="Henrissat B."/>
            <person name="Morin E."/>
            <person name="Kohler A."/>
            <person name="Barry K."/>
            <person name="LaButti K."/>
            <person name="Morin E."/>
            <person name="Salamov A."/>
            <person name="Lipzen A."/>
            <person name="Mereny Z."/>
            <person name="Hegedus B."/>
            <person name="Baldrian P."/>
            <person name="Stursova M."/>
            <person name="Weitz H."/>
            <person name="Taylor A."/>
            <person name="Grigoriev I.V."/>
            <person name="Nagy L.G."/>
            <person name="Martin F."/>
            <person name="Kauserud H."/>
        </authorList>
    </citation>
    <scope>NUCLEOTIDE SEQUENCE</scope>
    <source>
        <strain evidence="3">CBHHK188m</strain>
    </source>
</reference>
<feature type="compositionally biased region" description="Low complexity" evidence="1">
    <location>
        <begin position="372"/>
        <end position="390"/>
    </location>
</feature>
<dbReference type="EMBL" id="JARJLG010000254">
    <property type="protein sequence ID" value="KAJ7722733.1"/>
    <property type="molecule type" value="Genomic_DNA"/>
</dbReference>
<evidence type="ECO:0000256" key="1">
    <source>
        <dbReference type="SAM" id="MobiDB-lite"/>
    </source>
</evidence>
<comment type="caution">
    <text evidence="3">The sequence shown here is derived from an EMBL/GenBank/DDBJ whole genome shotgun (WGS) entry which is preliminary data.</text>
</comment>
<keyword evidence="2" id="KW-0472">Membrane</keyword>
<evidence type="ECO:0000256" key="2">
    <source>
        <dbReference type="SAM" id="Phobius"/>
    </source>
</evidence>
<dbReference type="AlphaFoldDB" id="A0AAD7HLS2"/>
<keyword evidence="4" id="KW-1185">Reference proteome</keyword>
<feature type="compositionally biased region" description="Basic and acidic residues" evidence="1">
    <location>
        <begin position="347"/>
        <end position="367"/>
    </location>
</feature>
<evidence type="ECO:0000313" key="3">
    <source>
        <dbReference type="EMBL" id="KAJ7722733.1"/>
    </source>
</evidence>
<accession>A0AAD7HLS2</accession>
<feature type="region of interest" description="Disordered" evidence="1">
    <location>
        <begin position="333"/>
        <end position="390"/>
    </location>
</feature>
<evidence type="ECO:0000313" key="4">
    <source>
        <dbReference type="Proteomes" id="UP001215280"/>
    </source>
</evidence>
<proteinExistence type="predicted"/>
<feature type="compositionally biased region" description="Low complexity" evidence="1">
    <location>
        <begin position="333"/>
        <end position="343"/>
    </location>
</feature>
<name>A0AAD7HLS2_9AGAR</name>
<sequence length="390" mass="43657">MVLVQACCTFPSNMELSPSGEKALKAFEDGGRKSVDCRMLLQDTFETFSMLERWEVAESKVDSVMSVIHRVRQQGRAYFETLDDSISVAITLNELAQDAKHLARSLLDPDHKTEEIQEFVAEMRSYTGEALNKSQRVSEALRTVRKGINQISGSIPDEMEKLERQEEKIVAKKETLERRVDYARIGKTVSTAGLAIVGGVSSLVFPPLLLILPVGLPIGILVLEAYEHRIQKRLRKREEEILDCRNGLDQLQEIATFLAGFTHHVDALTDFWVRSDTMLETISNGVRRIRGNTARLRLQAILDRWEETADLYFDYAAKLQMIQKIECGATSSLRSKTSSASGGERSPGSDKGSHQSRREKSSVDLKRQRAIKSSSRSASKGSSGSRHSSH</sequence>
<dbReference type="Proteomes" id="UP001215280">
    <property type="component" value="Unassembled WGS sequence"/>
</dbReference>
<protein>
    <submittedName>
        <fullName evidence="3">Uncharacterized protein</fullName>
    </submittedName>
</protein>
<feature type="transmembrane region" description="Helical" evidence="2">
    <location>
        <begin position="204"/>
        <end position="226"/>
    </location>
</feature>
<keyword evidence="2" id="KW-1133">Transmembrane helix</keyword>
<organism evidence="3 4">
    <name type="scientific">Mycena maculata</name>
    <dbReference type="NCBI Taxonomy" id="230809"/>
    <lineage>
        <taxon>Eukaryota</taxon>
        <taxon>Fungi</taxon>
        <taxon>Dikarya</taxon>
        <taxon>Basidiomycota</taxon>
        <taxon>Agaricomycotina</taxon>
        <taxon>Agaricomycetes</taxon>
        <taxon>Agaricomycetidae</taxon>
        <taxon>Agaricales</taxon>
        <taxon>Marasmiineae</taxon>
        <taxon>Mycenaceae</taxon>
        <taxon>Mycena</taxon>
    </lineage>
</organism>
<gene>
    <name evidence="3" type="ORF">DFH07DRAFT_856498</name>
</gene>
<keyword evidence="2" id="KW-0812">Transmembrane</keyword>